<organism evidence="1">
    <name type="scientific">marine sediment metagenome</name>
    <dbReference type="NCBI Taxonomy" id="412755"/>
    <lineage>
        <taxon>unclassified sequences</taxon>
        <taxon>metagenomes</taxon>
        <taxon>ecological metagenomes</taxon>
    </lineage>
</organism>
<accession>A0A0F9CAR4</accession>
<comment type="caution">
    <text evidence="1">The sequence shown here is derived from an EMBL/GenBank/DDBJ whole genome shotgun (WGS) entry which is preliminary data.</text>
</comment>
<protein>
    <submittedName>
        <fullName evidence="1">Uncharacterized protein</fullName>
    </submittedName>
</protein>
<dbReference type="EMBL" id="LAZR01034128">
    <property type="protein sequence ID" value="KKL46179.1"/>
    <property type="molecule type" value="Genomic_DNA"/>
</dbReference>
<gene>
    <name evidence="1" type="ORF">LCGC14_2348130</name>
</gene>
<name>A0A0F9CAR4_9ZZZZ</name>
<sequence length="56" mass="6346">MPITKSGAKVKRKMVKHYGTKKGKQVFYAAADEHIQCVIEDMVAHISEPDQNEEDD</sequence>
<proteinExistence type="predicted"/>
<dbReference type="AlphaFoldDB" id="A0A0F9CAR4"/>
<evidence type="ECO:0000313" key="1">
    <source>
        <dbReference type="EMBL" id="KKL46179.1"/>
    </source>
</evidence>
<reference evidence="1" key="1">
    <citation type="journal article" date="2015" name="Nature">
        <title>Complex archaea that bridge the gap between prokaryotes and eukaryotes.</title>
        <authorList>
            <person name="Spang A."/>
            <person name="Saw J.H."/>
            <person name="Jorgensen S.L."/>
            <person name="Zaremba-Niedzwiedzka K."/>
            <person name="Martijn J."/>
            <person name="Lind A.E."/>
            <person name="van Eijk R."/>
            <person name="Schleper C."/>
            <person name="Guy L."/>
            <person name="Ettema T.J."/>
        </authorList>
    </citation>
    <scope>NUCLEOTIDE SEQUENCE</scope>
</reference>